<organism evidence="1 2">
    <name type="scientific">Oerskovia merdavium</name>
    <dbReference type="NCBI Taxonomy" id="2762227"/>
    <lineage>
        <taxon>Bacteria</taxon>
        <taxon>Bacillati</taxon>
        <taxon>Actinomycetota</taxon>
        <taxon>Actinomycetes</taxon>
        <taxon>Micrococcales</taxon>
        <taxon>Cellulomonadaceae</taxon>
        <taxon>Oerskovia</taxon>
    </lineage>
</organism>
<proteinExistence type="predicted"/>
<evidence type="ECO:0000313" key="1">
    <source>
        <dbReference type="EMBL" id="MBD7979415.1"/>
    </source>
</evidence>
<accession>A0ABR8TUI3</accession>
<dbReference type="EMBL" id="JACSQF010000001">
    <property type="protein sequence ID" value="MBD7979415.1"/>
    <property type="molecule type" value="Genomic_DNA"/>
</dbReference>
<protein>
    <recommendedName>
        <fullName evidence="3">Glycosyltransferase family 2 protein</fullName>
    </recommendedName>
</protein>
<keyword evidence="2" id="KW-1185">Reference proteome</keyword>
<dbReference type="RefSeq" id="WP_191800379.1">
    <property type="nucleotide sequence ID" value="NZ_JACSQF010000001.1"/>
</dbReference>
<name>A0ABR8TUI3_9CELL</name>
<comment type="caution">
    <text evidence="1">The sequence shown here is derived from an EMBL/GenBank/DDBJ whole genome shotgun (WGS) entry which is preliminary data.</text>
</comment>
<dbReference type="Proteomes" id="UP000655570">
    <property type="component" value="Unassembled WGS sequence"/>
</dbReference>
<reference evidence="1 2" key="1">
    <citation type="submission" date="2020-08" db="EMBL/GenBank/DDBJ databases">
        <title>A Genomic Blueprint of the Chicken Gut Microbiome.</title>
        <authorList>
            <person name="Gilroy R."/>
            <person name="Ravi A."/>
            <person name="Getino M."/>
            <person name="Pursley I."/>
            <person name="Horton D.L."/>
            <person name="Alikhan N.-F."/>
            <person name="Baker D."/>
            <person name="Gharbi K."/>
            <person name="Hall N."/>
            <person name="Watson M."/>
            <person name="Adriaenssens E.M."/>
            <person name="Foster-Nyarko E."/>
            <person name="Jarju S."/>
            <person name="Secka A."/>
            <person name="Antonio M."/>
            <person name="Oren A."/>
            <person name="Chaudhuri R."/>
            <person name="La Ragione R.M."/>
            <person name="Hildebrand F."/>
            <person name="Pallen M.J."/>
        </authorList>
    </citation>
    <scope>NUCLEOTIDE SEQUENCE [LARGE SCALE GENOMIC DNA]</scope>
    <source>
        <strain evidence="1 2">Sa2CUA9</strain>
    </source>
</reference>
<evidence type="ECO:0000313" key="2">
    <source>
        <dbReference type="Proteomes" id="UP000655570"/>
    </source>
</evidence>
<evidence type="ECO:0008006" key="3">
    <source>
        <dbReference type="Google" id="ProtNLM"/>
    </source>
</evidence>
<gene>
    <name evidence="1" type="ORF">H9641_01595</name>
</gene>
<sequence length="280" mass="31488">MRLHAYVLAADPAFLAQSVQSYYDVVDRIVVSYDAEGLSWTGTPIPVEQCLEILRAIDTEDKCVFVPGAFARLDHEPLENDTYQRQTALDLASEGADWVLQLDTDEVLPSSAPLVSAIRSAEASGHGGVDYPARWLYARVGPGTYLEASTRSGRPAASFPGPLAVRSGTTLRHCRQADVPLFRVDLRPWNTDPFHPRTATVHEVVGHEDAVIHYSWVRSDETMRRKFGWSGHTAVYSRPDVYDAWVRRARHPRLTALTSPLRSRDWYRVTHAPDHLEGEW</sequence>